<dbReference type="OrthoDB" id="9782128at2"/>
<dbReference type="STRING" id="439292.Bsel_2760"/>
<dbReference type="PANTHER" id="PTHR46517">
    <property type="entry name" value="FRUCTOSE-2,6-BISPHOSPHATASE TIGAR"/>
    <property type="match status" value="1"/>
</dbReference>
<dbReference type="GO" id="GO:0004331">
    <property type="term" value="F:fructose-2,6-bisphosphate 2-phosphatase activity"/>
    <property type="evidence" value="ECO:0007669"/>
    <property type="project" value="TreeGrafter"/>
</dbReference>
<dbReference type="KEGG" id="bse:Bsel_2760"/>
<feature type="binding site" evidence="3">
    <location>
        <position position="61"/>
    </location>
    <ligand>
        <name>substrate</name>
    </ligand>
</feature>
<dbReference type="GO" id="GO:0005829">
    <property type="term" value="C:cytosol"/>
    <property type="evidence" value="ECO:0007669"/>
    <property type="project" value="TreeGrafter"/>
</dbReference>
<dbReference type="Gene3D" id="3.40.50.1240">
    <property type="entry name" value="Phosphoglycerate mutase-like"/>
    <property type="match status" value="1"/>
</dbReference>
<gene>
    <name evidence="4" type="ordered locus">Bsel_2760</name>
</gene>
<evidence type="ECO:0000256" key="3">
    <source>
        <dbReference type="PIRSR" id="PIRSR613078-2"/>
    </source>
</evidence>
<dbReference type="InterPro" id="IPR051695">
    <property type="entry name" value="Phosphoglycerate_Mutase"/>
</dbReference>
<name>D6XYI5_BACIE</name>
<dbReference type="InterPro" id="IPR013078">
    <property type="entry name" value="His_Pase_superF_clade-1"/>
</dbReference>
<proteinExistence type="predicted"/>
<dbReference type="eggNOG" id="COG0406">
    <property type="taxonomic scope" value="Bacteria"/>
</dbReference>
<dbReference type="CDD" id="cd07067">
    <property type="entry name" value="HP_PGM_like"/>
    <property type="match status" value="1"/>
</dbReference>
<dbReference type="PANTHER" id="PTHR46517:SF1">
    <property type="entry name" value="FRUCTOSE-2,6-BISPHOSPHATASE TIGAR"/>
    <property type="match status" value="1"/>
</dbReference>
<organism evidence="4 5">
    <name type="scientific">Bacillus selenitireducens (strain ATCC 700615 / DSM 15326 / MLS10)</name>
    <dbReference type="NCBI Taxonomy" id="439292"/>
    <lineage>
        <taxon>Bacteria</taxon>
        <taxon>Bacillati</taxon>
        <taxon>Bacillota</taxon>
        <taxon>Bacilli</taxon>
        <taxon>Bacillales</taxon>
        <taxon>Bacillaceae</taxon>
        <taxon>Salisediminibacterium</taxon>
    </lineage>
</organism>
<protein>
    <submittedName>
        <fullName evidence="4">Phosphoglycerate mutase</fullName>
    </submittedName>
</protein>
<dbReference type="SUPFAM" id="SSF53254">
    <property type="entry name" value="Phosphoglycerate mutase-like"/>
    <property type="match status" value="1"/>
</dbReference>
<dbReference type="GO" id="GO:0043456">
    <property type="term" value="P:regulation of pentose-phosphate shunt"/>
    <property type="evidence" value="ECO:0007669"/>
    <property type="project" value="TreeGrafter"/>
</dbReference>
<dbReference type="HOGENOM" id="CLU_033323_9_5_9"/>
<keyword evidence="5" id="KW-1185">Reference proteome</keyword>
<sequence length="217" mass="24063">MDTEQTVYFIRHGQSEANKQGIIQGHAEFPLTDLGETQATLAGEWFTGIKLNRIITSDLQRASDTAKAISRHQKNDALKTERNLLAREVGLGPLEGKTREEMGSLFPEMKPEQLLTSGISGTETVDAITRRCQLLEQTLTEGGVAETAVVSHGGFISIYLMYLIAGEDWHRWNRPFVIGNTGITKITYNSGQAKIHFTNKQEHLEGRDGLTSSTVVY</sequence>
<evidence type="ECO:0000313" key="4">
    <source>
        <dbReference type="EMBL" id="ADI00254.1"/>
    </source>
</evidence>
<dbReference type="SMART" id="SM00855">
    <property type="entry name" value="PGAM"/>
    <property type="match status" value="1"/>
</dbReference>
<feature type="active site" description="Proton donor/acceptor" evidence="2">
    <location>
        <position position="88"/>
    </location>
</feature>
<keyword evidence="1" id="KW-0378">Hydrolase</keyword>
<evidence type="ECO:0000313" key="5">
    <source>
        <dbReference type="Proteomes" id="UP000000271"/>
    </source>
</evidence>
<feature type="active site" description="Tele-phosphohistidine intermediate" evidence="2">
    <location>
        <position position="12"/>
    </location>
</feature>
<dbReference type="AlphaFoldDB" id="D6XYI5"/>
<feature type="binding site" evidence="3">
    <location>
        <begin position="11"/>
        <end position="18"/>
    </location>
    <ligand>
        <name>substrate</name>
    </ligand>
</feature>
<dbReference type="Proteomes" id="UP000000271">
    <property type="component" value="Chromosome"/>
</dbReference>
<dbReference type="Pfam" id="PF00300">
    <property type="entry name" value="His_Phos_1"/>
    <property type="match status" value="1"/>
</dbReference>
<reference evidence="4" key="1">
    <citation type="submission" date="2009-10" db="EMBL/GenBank/DDBJ databases">
        <title>Complete sequence of Bacillus selenitireducens MLS10.</title>
        <authorList>
            <consortium name="US DOE Joint Genome Institute"/>
            <person name="Lucas S."/>
            <person name="Copeland A."/>
            <person name="Lapidus A."/>
            <person name="Glavina del Rio T."/>
            <person name="Dalin E."/>
            <person name="Tice H."/>
            <person name="Bruce D."/>
            <person name="Goodwin L."/>
            <person name="Pitluck S."/>
            <person name="Sims D."/>
            <person name="Brettin T."/>
            <person name="Detter J.C."/>
            <person name="Han C."/>
            <person name="Larimer F."/>
            <person name="Land M."/>
            <person name="Hauser L."/>
            <person name="Kyrpides N."/>
            <person name="Ovchinnikova G."/>
            <person name="Stolz J."/>
        </authorList>
    </citation>
    <scope>NUCLEOTIDE SEQUENCE [LARGE SCALE GENOMIC DNA]</scope>
    <source>
        <strain evidence="4">MLS10</strain>
    </source>
</reference>
<dbReference type="InterPro" id="IPR029033">
    <property type="entry name" value="His_PPase_superfam"/>
</dbReference>
<dbReference type="EMBL" id="CP001791">
    <property type="protein sequence ID" value="ADI00254.1"/>
    <property type="molecule type" value="Genomic_DNA"/>
</dbReference>
<dbReference type="RefSeq" id="WP_013173668.1">
    <property type="nucleotide sequence ID" value="NC_014219.1"/>
</dbReference>
<evidence type="ECO:0000256" key="1">
    <source>
        <dbReference type="ARBA" id="ARBA00022801"/>
    </source>
</evidence>
<evidence type="ECO:0000256" key="2">
    <source>
        <dbReference type="PIRSR" id="PIRSR613078-1"/>
    </source>
</evidence>
<dbReference type="GO" id="GO:0045820">
    <property type="term" value="P:negative regulation of glycolytic process"/>
    <property type="evidence" value="ECO:0007669"/>
    <property type="project" value="TreeGrafter"/>
</dbReference>
<accession>D6XYI5</accession>